<dbReference type="PANTHER" id="PTHR42788">
    <property type="entry name" value="TAURINE IMPORT ATP-BINDING PROTEIN-RELATED"/>
    <property type="match status" value="1"/>
</dbReference>
<dbReference type="InterPro" id="IPR003593">
    <property type="entry name" value="AAA+_ATPase"/>
</dbReference>
<gene>
    <name evidence="5" type="ORF">IAA28_02815</name>
</gene>
<dbReference type="GO" id="GO:0005524">
    <property type="term" value="F:ATP binding"/>
    <property type="evidence" value="ECO:0007669"/>
    <property type="project" value="UniProtKB-KW"/>
</dbReference>
<evidence type="ECO:0000313" key="5">
    <source>
        <dbReference type="EMBL" id="HIX51721.1"/>
    </source>
</evidence>
<dbReference type="CDD" id="cd03293">
    <property type="entry name" value="ABC_NrtD_SsuB_transporters"/>
    <property type="match status" value="1"/>
</dbReference>
<proteinExistence type="predicted"/>
<dbReference type="PANTHER" id="PTHR42788:SF13">
    <property type="entry name" value="ALIPHATIC SULFONATES IMPORT ATP-BINDING PROTEIN SSUB"/>
    <property type="match status" value="1"/>
</dbReference>
<dbReference type="SMART" id="SM00382">
    <property type="entry name" value="AAA"/>
    <property type="match status" value="1"/>
</dbReference>
<dbReference type="Proteomes" id="UP000886780">
    <property type="component" value="Unassembled WGS sequence"/>
</dbReference>
<dbReference type="InterPro" id="IPR003439">
    <property type="entry name" value="ABC_transporter-like_ATP-bd"/>
</dbReference>
<dbReference type="AlphaFoldDB" id="A0A9D1W3B5"/>
<accession>A0A9D1W3B5</accession>
<keyword evidence="1" id="KW-0813">Transport</keyword>
<dbReference type="Pfam" id="PF00005">
    <property type="entry name" value="ABC_tran"/>
    <property type="match status" value="1"/>
</dbReference>
<dbReference type="InterPro" id="IPR050166">
    <property type="entry name" value="ABC_transporter_ATP-bind"/>
</dbReference>
<evidence type="ECO:0000256" key="2">
    <source>
        <dbReference type="ARBA" id="ARBA00022741"/>
    </source>
</evidence>
<reference evidence="5" key="2">
    <citation type="submission" date="2021-04" db="EMBL/GenBank/DDBJ databases">
        <authorList>
            <person name="Gilroy R."/>
        </authorList>
    </citation>
    <scope>NUCLEOTIDE SEQUENCE</scope>
    <source>
        <strain evidence="5">ChiGjej4B4-12881</strain>
    </source>
</reference>
<reference evidence="5" key="1">
    <citation type="journal article" date="2021" name="PeerJ">
        <title>Extensive microbial diversity within the chicken gut microbiome revealed by metagenomics and culture.</title>
        <authorList>
            <person name="Gilroy R."/>
            <person name="Ravi A."/>
            <person name="Getino M."/>
            <person name="Pursley I."/>
            <person name="Horton D.L."/>
            <person name="Alikhan N.F."/>
            <person name="Baker D."/>
            <person name="Gharbi K."/>
            <person name="Hall N."/>
            <person name="Watson M."/>
            <person name="Adriaenssens E.M."/>
            <person name="Foster-Nyarko E."/>
            <person name="Jarju S."/>
            <person name="Secka A."/>
            <person name="Antonio M."/>
            <person name="Oren A."/>
            <person name="Chaudhuri R.R."/>
            <person name="La Ragione R."/>
            <person name="Hildebrand F."/>
            <person name="Pallen M.J."/>
        </authorList>
    </citation>
    <scope>NUCLEOTIDE SEQUENCE</scope>
    <source>
        <strain evidence="5">ChiGjej4B4-12881</strain>
    </source>
</reference>
<dbReference type="SUPFAM" id="SSF52540">
    <property type="entry name" value="P-loop containing nucleoside triphosphate hydrolases"/>
    <property type="match status" value="1"/>
</dbReference>
<comment type="caution">
    <text evidence="5">The sequence shown here is derived from an EMBL/GenBank/DDBJ whole genome shotgun (WGS) entry which is preliminary data.</text>
</comment>
<dbReference type="Gene3D" id="3.40.50.300">
    <property type="entry name" value="P-loop containing nucleotide triphosphate hydrolases"/>
    <property type="match status" value="1"/>
</dbReference>
<evidence type="ECO:0000256" key="3">
    <source>
        <dbReference type="ARBA" id="ARBA00022840"/>
    </source>
</evidence>
<organism evidence="5 6">
    <name type="scientific">Candidatus Lachnoclostridium stercoripullorum</name>
    <dbReference type="NCBI Taxonomy" id="2838635"/>
    <lineage>
        <taxon>Bacteria</taxon>
        <taxon>Bacillati</taxon>
        <taxon>Bacillota</taxon>
        <taxon>Clostridia</taxon>
        <taxon>Lachnospirales</taxon>
        <taxon>Lachnospiraceae</taxon>
    </lineage>
</organism>
<dbReference type="PROSITE" id="PS50893">
    <property type="entry name" value="ABC_TRANSPORTER_2"/>
    <property type="match status" value="1"/>
</dbReference>
<evidence type="ECO:0000256" key="1">
    <source>
        <dbReference type="ARBA" id="ARBA00022448"/>
    </source>
</evidence>
<sequence>MSEEKVKVKVTHLTKKFGDLLVLDDISFNVREGEFLCIVGPTGCGKTTFLNSLTKLYDITAGEILVNGEPVDLKKHNIAYIFQEYSTFPWLKVEENIRYGLKLKKLPEDVIRERTDEVIRMVGLEEFRNYYPDQLSASMLQRVVIARAFAVKPELLIMDEPYGQLDISLRFKLEDELIRLWQETKTTVIFITHNIEEAVYLSERILVLTNKPTKIKKEIVNTLPRPRDVTAPDFVEIRNHVTDLIKWW</sequence>
<feature type="domain" description="ABC transporter" evidence="4">
    <location>
        <begin position="8"/>
        <end position="235"/>
    </location>
</feature>
<dbReference type="InterPro" id="IPR027417">
    <property type="entry name" value="P-loop_NTPase"/>
</dbReference>
<keyword evidence="3 5" id="KW-0067">ATP-binding</keyword>
<dbReference type="GO" id="GO:0016887">
    <property type="term" value="F:ATP hydrolysis activity"/>
    <property type="evidence" value="ECO:0007669"/>
    <property type="project" value="InterPro"/>
</dbReference>
<dbReference type="EMBL" id="DXEU01000050">
    <property type="protein sequence ID" value="HIX51721.1"/>
    <property type="molecule type" value="Genomic_DNA"/>
</dbReference>
<protein>
    <submittedName>
        <fullName evidence="5">ABC transporter ATP-binding protein</fullName>
    </submittedName>
</protein>
<keyword evidence="2" id="KW-0547">Nucleotide-binding</keyword>
<name>A0A9D1W3B5_9FIRM</name>
<evidence type="ECO:0000313" key="6">
    <source>
        <dbReference type="Proteomes" id="UP000886780"/>
    </source>
</evidence>
<evidence type="ECO:0000259" key="4">
    <source>
        <dbReference type="PROSITE" id="PS50893"/>
    </source>
</evidence>